<dbReference type="AlphaFoldDB" id="A0A177HHX5"/>
<organism evidence="1 2">
    <name type="scientific">Streptomyces jeddahensis</name>
    <dbReference type="NCBI Taxonomy" id="1716141"/>
    <lineage>
        <taxon>Bacteria</taxon>
        <taxon>Bacillati</taxon>
        <taxon>Actinomycetota</taxon>
        <taxon>Actinomycetes</taxon>
        <taxon>Kitasatosporales</taxon>
        <taxon>Streptomycetaceae</taxon>
        <taxon>Streptomyces</taxon>
    </lineage>
</organism>
<name>A0A177HHX5_9ACTN</name>
<dbReference type="RefSeq" id="WP_157902943.1">
    <property type="nucleotide sequence ID" value="NZ_LOHS01000153.1"/>
</dbReference>
<reference evidence="1 2" key="1">
    <citation type="submission" date="2015-12" db="EMBL/GenBank/DDBJ databases">
        <title>Genome sequence of Streptomyces sp. G25.</title>
        <authorList>
            <person name="Poehlein A."/>
            <person name="Roettig A."/>
            <person name="Hiessl S."/>
            <person name="Hauschild P."/>
            <person name="Schauer J."/>
            <person name="Madkour M.H."/>
            <person name="Al-Ansari A.M."/>
            <person name="Almakishah N.H."/>
            <person name="Steinbuechel A."/>
            <person name="Daniel R."/>
        </authorList>
    </citation>
    <scope>NUCLEOTIDE SEQUENCE [LARGE SCALE GENOMIC DNA]</scope>
    <source>
        <strain evidence="2">G25(2015)</strain>
    </source>
</reference>
<gene>
    <name evidence="1" type="ORF">STSP_63670</name>
</gene>
<evidence type="ECO:0000313" key="1">
    <source>
        <dbReference type="EMBL" id="OAH10316.1"/>
    </source>
</evidence>
<dbReference type="EMBL" id="LOHS01000153">
    <property type="protein sequence ID" value="OAH10316.1"/>
    <property type="molecule type" value="Genomic_DNA"/>
</dbReference>
<sequence>MLLPSIKADRYPTRACKSLCTLIRGTNQQLSPQEMNDAMVHIGAKR</sequence>
<accession>A0A177HHX5</accession>
<protein>
    <submittedName>
        <fullName evidence="1">Uncharacterized protein</fullName>
    </submittedName>
</protein>
<keyword evidence="2" id="KW-1185">Reference proteome</keyword>
<comment type="caution">
    <text evidence="1">The sequence shown here is derived from an EMBL/GenBank/DDBJ whole genome shotgun (WGS) entry which is preliminary data.</text>
</comment>
<dbReference type="PATRIC" id="fig|1716141.3.peg.6699"/>
<evidence type="ECO:0000313" key="2">
    <source>
        <dbReference type="Proteomes" id="UP000077381"/>
    </source>
</evidence>
<proteinExistence type="predicted"/>
<dbReference type="Proteomes" id="UP000077381">
    <property type="component" value="Unassembled WGS sequence"/>
</dbReference>